<sequence length="310" mass="32282">MSKVARLYHEQGIRQPEIADRLGLSQSRVSRLLREAVQVGIVRTVVMPPPGAQTDLEVALVDRFGLLDAVVVDAPAEDGPELLQALGGAGALLMERTLRKGDRVGLSSWSSSLLAVVDSMSPGAGVGADLVVQLLGGIGQPQVQVSANRLTERLASLTGAEAYVVAAPGVVASRALRDELLSDSYLHGVVSLWGDLTVALVGIGSLQPSPLLKDSGNTAPEKDMAILREHGAVGDVCLRFFDGDGQLVSGDLDERVLGIPVESYRAIPRRVGVAGGPRKLDAILAAVRGGWVNVLVTDVTTAASLLGAKA</sequence>
<feature type="domain" description="RNA polymerase sigma-70 region 4" evidence="6">
    <location>
        <begin position="6"/>
        <end position="38"/>
    </location>
</feature>
<evidence type="ECO:0000313" key="7">
    <source>
        <dbReference type="EMBL" id="BDZ59428.1"/>
    </source>
</evidence>
<dbReference type="InterPro" id="IPR037171">
    <property type="entry name" value="NagB/RpiA_transferase-like"/>
</dbReference>
<evidence type="ECO:0000259" key="5">
    <source>
        <dbReference type="Pfam" id="PF04198"/>
    </source>
</evidence>
<dbReference type="Pfam" id="PF04545">
    <property type="entry name" value="Sigma70_r4"/>
    <property type="match status" value="1"/>
</dbReference>
<gene>
    <name evidence="7" type="ORF">GCM10025872_30850</name>
</gene>
<keyword evidence="3 7" id="KW-0238">DNA-binding</keyword>
<keyword evidence="2" id="KW-0805">Transcription regulation</keyword>
<dbReference type="PANTHER" id="PTHR34294:SF1">
    <property type="entry name" value="TRANSCRIPTIONAL REGULATOR LSRR"/>
    <property type="match status" value="1"/>
</dbReference>
<dbReference type="InterPro" id="IPR007630">
    <property type="entry name" value="RNA_pol_sigma70_r4"/>
</dbReference>
<dbReference type="SUPFAM" id="SSF46785">
    <property type="entry name" value="Winged helix' DNA-binding domain"/>
    <property type="match status" value="1"/>
</dbReference>
<evidence type="ECO:0000259" key="6">
    <source>
        <dbReference type="Pfam" id="PF04545"/>
    </source>
</evidence>
<dbReference type="InterPro" id="IPR036390">
    <property type="entry name" value="WH_DNA-bd_sf"/>
</dbReference>
<proteinExistence type="inferred from homology"/>
<dbReference type="Pfam" id="PF04198">
    <property type="entry name" value="Sugar-bind"/>
    <property type="match status" value="1"/>
</dbReference>
<evidence type="ECO:0000256" key="1">
    <source>
        <dbReference type="ARBA" id="ARBA00010466"/>
    </source>
</evidence>
<dbReference type="SUPFAM" id="SSF100950">
    <property type="entry name" value="NagB/RpiA/CoA transferase-like"/>
    <property type="match status" value="1"/>
</dbReference>
<comment type="similarity">
    <text evidence="1">Belongs to the SorC transcriptional regulatory family.</text>
</comment>
<reference evidence="7" key="1">
    <citation type="journal article" date="2014" name="Int. J. Syst. Evol. Microbiol.">
        <title>Complete genome of a new Firmicutes species belonging to the dominant human colonic microbiota ('Ruminococcus bicirculans') reveals two chromosomes and a selective capacity to utilize plant glucans.</title>
        <authorList>
            <consortium name="NISC Comparative Sequencing Program"/>
            <person name="Wegmann U."/>
            <person name="Louis P."/>
            <person name="Goesmann A."/>
            <person name="Henrissat B."/>
            <person name="Duncan S.H."/>
            <person name="Flint H.J."/>
        </authorList>
    </citation>
    <scope>NUCLEOTIDE SEQUENCE</scope>
    <source>
        <strain evidence="7">NBRC 110608</strain>
    </source>
</reference>
<dbReference type="Gene3D" id="1.10.10.10">
    <property type="entry name" value="Winged helix-like DNA-binding domain superfamily/Winged helix DNA-binding domain"/>
    <property type="match status" value="1"/>
</dbReference>
<dbReference type="RefSeq" id="WP_289231440.1">
    <property type="nucleotide sequence ID" value="NZ_AP027735.1"/>
</dbReference>
<evidence type="ECO:0000256" key="2">
    <source>
        <dbReference type="ARBA" id="ARBA00023015"/>
    </source>
</evidence>
<evidence type="ECO:0000256" key="3">
    <source>
        <dbReference type="ARBA" id="ARBA00023125"/>
    </source>
</evidence>
<feature type="domain" description="Sugar-binding" evidence="5">
    <location>
        <begin position="52"/>
        <end position="306"/>
    </location>
</feature>
<dbReference type="Gene3D" id="3.40.50.1360">
    <property type="match status" value="1"/>
</dbReference>
<keyword evidence="4" id="KW-0804">Transcription</keyword>
<accession>A0ABN6YQ70</accession>
<dbReference type="GO" id="GO:0003677">
    <property type="term" value="F:DNA binding"/>
    <property type="evidence" value="ECO:0007669"/>
    <property type="project" value="UniProtKB-KW"/>
</dbReference>
<dbReference type="InterPro" id="IPR051054">
    <property type="entry name" value="SorC_transcr_regulators"/>
</dbReference>
<name>A0ABN6YQ70_9MICO</name>
<evidence type="ECO:0000256" key="4">
    <source>
        <dbReference type="ARBA" id="ARBA00023163"/>
    </source>
</evidence>
<reference evidence="7" key="2">
    <citation type="submission" date="2023-02" db="EMBL/GenBank/DDBJ databases">
        <authorList>
            <person name="Sun Q."/>
            <person name="Mori K."/>
        </authorList>
    </citation>
    <scope>NUCLEOTIDE SEQUENCE</scope>
    <source>
        <strain evidence="7">NBRC 110608</strain>
    </source>
</reference>
<dbReference type="PANTHER" id="PTHR34294">
    <property type="entry name" value="TRANSCRIPTIONAL REGULATOR-RELATED"/>
    <property type="match status" value="1"/>
</dbReference>
<dbReference type="InterPro" id="IPR007324">
    <property type="entry name" value="Sugar-bd_dom_put"/>
</dbReference>
<dbReference type="EMBL" id="AP027735">
    <property type="protein sequence ID" value="BDZ59428.1"/>
    <property type="molecule type" value="Genomic_DNA"/>
</dbReference>
<dbReference type="InterPro" id="IPR036388">
    <property type="entry name" value="WH-like_DNA-bd_sf"/>
</dbReference>
<organism evidence="7">
    <name type="scientific">Barrientosiimonas endolithica</name>
    <dbReference type="NCBI Taxonomy" id="1535208"/>
    <lineage>
        <taxon>Bacteria</taxon>
        <taxon>Bacillati</taxon>
        <taxon>Actinomycetota</taxon>
        <taxon>Actinomycetes</taxon>
        <taxon>Micrococcales</taxon>
        <taxon>Dermacoccaceae</taxon>
        <taxon>Barrientosiimonas</taxon>
    </lineage>
</organism>
<protein>
    <submittedName>
        <fullName evidence="7">DNA-binding transcriptional regulator</fullName>
    </submittedName>
</protein>